<dbReference type="InterPro" id="IPR051082">
    <property type="entry name" value="Pentapeptide-BTB/POZ_domain"/>
</dbReference>
<dbReference type="Gene3D" id="2.160.20.80">
    <property type="entry name" value="E3 ubiquitin-protein ligase SopA"/>
    <property type="match status" value="2"/>
</dbReference>
<accession>A0A2W4XGK0</accession>
<comment type="caution">
    <text evidence="3">The sequence shown here is derived from an EMBL/GenBank/DDBJ whole genome shotgun (WGS) entry which is preliminary data.</text>
</comment>
<name>A0A2W4XGK0_9CYAN</name>
<reference evidence="3 4" key="2">
    <citation type="submission" date="2018-06" db="EMBL/GenBank/DDBJ databases">
        <title>Metagenomic assembly of (sub)arctic Cyanobacteria and their associated microbiome from non-axenic cultures.</title>
        <authorList>
            <person name="Baurain D."/>
        </authorList>
    </citation>
    <scope>NUCLEOTIDE SEQUENCE [LARGE SCALE GENOMIC DNA]</scope>
    <source>
        <strain evidence="3">ULC027bin1</strain>
    </source>
</reference>
<reference evidence="4" key="1">
    <citation type="submission" date="2018-04" db="EMBL/GenBank/DDBJ databases">
        <authorList>
            <person name="Cornet L."/>
        </authorList>
    </citation>
    <scope>NUCLEOTIDE SEQUENCE [LARGE SCALE GENOMIC DNA]</scope>
</reference>
<proteinExistence type="predicted"/>
<evidence type="ECO:0000313" key="4">
    <source>
        <dbReference type="Proteomes" id="UP000249794"/>
    </source>
</evidence>
<dbReference type="PANTHER" id="PTHR14136:SF17">
    <property type="entry name" value="BTB_POZ DOMAIN-CONTAINING PROTEIN KCTD9"/>
    <property type="match status" value="1"/>
</dbReference>
<keyword evidence="2" id="KW-1133">Transmembrane helix</keyword>
<feature type="coiled-coil region" evidence="1">
    <location>
        <begin position="98"/>
        <end position="125"/>
    </location>
</feature>
<evidence type="ECO:0000256" key="1">
    <source>
        <dbReference type="SAM" id="Coils"/>
    </source>
</evidence>
<dbReference type="AlphaFoldDB" id="A0A2W4XGK0"/>
<sequence length="366" mass="40066">MRFSLQLQRSTKWVKDRSGKAITVFAIFAGALAVISPALSPDGWGINADTSVVTKVVQELPGNVTKETTITTNSGKTVWDWLGLLGVPLSLFLLGAWFQSLQQKRAAAEKEAQRKQSEYETKEEVLQGYLDRISVLLVDKNLLGIAAKGDATSEQKELLTAAVDVIRARTLSILRRFEFDGRLKGHVIRFLIDTEIISKLKLNLSGANLSNADLREADLREANLGTVNFTHANLSGATFDRAFLQAANFSAANLSYASFFDAKLSRADLSGADLSRSLLSGSRLVSANLSRANLNGTILGQYTVESIQFNGITTPRMQFESAVLIGADLSDVTSDDETEWPIKELVIKAHGSLKIDEERKNYPVRA</sequence>
<feature type="transmembrane region" description="Helical" evidence="2">
    <location>
        <begin position="21"/>
        <end position="39"/>
    </location>
</feature>
<evidence type="ECO:0008006" key="5">
    <source>
        <dbReference type="Google" id="ProtNLM"/>
    </source>
</evidence>
<evidence type="ECO:0000256" key="2">
    <source>
        <dbReference type="SAM" id="Phobius"/>
    </source>
</evidence>
<dbReference type="SUPFAM" id="SSF141571">
    <property type="entry name" value="Pentapeptide repeat-like"/>
    <property type="match status" value="1"/>
</dbReference>
<keyword evidence="2" id="KW-0472">Membrane</keyword>
<dbReference type="EMBL" id="QBMP01000105">
    <property type="protein sequence ID" value="PZO55137.1"/>
    <property type="molecule type" value="Genomic_DNA"/>
</dbReference>
<dbReference type="Proteomes" id="UP000249794">
    <property type="component" value="Unassembled WGS sequence"/>
</dbReference>
<keyword evidence="2" id="KW-0812">Transmembrane</keyword>
<protein>
    <recommendedName>
        <fullName evidence="5">Pentapeptide repeat-containing protein</fullName>
    </recommendedName>
</protein>
<organism evidence="3 4">
    <name type="scientific">Phormidesmis priestleyi</name>
    <dbReference type="NCBI Taxonomy" id="268141"/>
    <lineage>
        <taxon>Bacteria</taxon>
        <taxon>Bacillati</taxon>
        <taxon>Cyanobacteriota</taxon>
        <taxon>Cyanophyceae</taxon>
        <taxon>Leptolyngbyales</taxon>
        <taxon>Leptolyngbyaceae</taxon>
        <taxon>Phormidesmis</taxon>
    </lineage>
</organism>
<dbReference type="InterPro" id="IPR001646">
    <property type="entry name" value="5peptide_repeat"/>
</dbReference>
<gene>
    <name evidence="3" type="ORF">DCF15_11170</name>
</gene>
<dbReference type="Pfam" id="PF00805">
    <property type="entry name" value="Pentapeptide"/>
    <property type="match status" value="2"/>
</dbReference>
<feature type="non-terminal residue" evidence="3">
    <location>
        <position position="366"/>
    </location>
</feature>
<evidence type="ECO:0000313" key="3">
    <source>
        <dbReference type="EMBL" id="PZO55137.1"/>
    </source>
</evidence>
<dbReference type="PANTHER" id="PTHR14136">
    <property type="entry name" value="BTB_POZ DOMAIN-CONTAINING PROTEIN KCTD9"/>
    <property type="match status" value="1"/>
</dbReference>
<keyword evidence="1" id="KW-0175">Coiled coil</keyword>
<feature type="transmembrane region" description="Helical" evidence="2">
    <location>
        <begin position="81"/>
        <end position="98"/>
    </location>
</feature>